<dbReference type="Gene3D" id="3.40.50.970">
    <property type="match status" value="2"/>
</dbReference>
<keyword evidence="8" id="KW-1185">Reference proteome</keyword>
<dbReference type="CDD" id="cd07035">
    <property type="entry name" value="TPP_PYR_POX_like"/>
    <property type="match status" value="1"/>
</dbReference>
<dbReference type="GO" id="GO:0000287">
    <property type="term" value="F:magnesium ion binding"/>
    <property type="evidence" value="ECO:0007669"/>
    <property type="project" value="InterPro"/>
</dbReference>
<dbReference type="InterPro" id="IPR012001">
    <property type="entry name" value="Thiamin_PyroP_enz_TPP-bd_dom"/>
</dbReference>
<dbReference type="GO" id="GO:0009097">
    <property type="term" value="P:isoleucine biosynthetic process"/>
    <property type="evidence" value="ECO:0007669"/>
    <property type="project" value="TreeGrafter"/>
</dbReference>
<dbReference type="GO" id="GO:0030976">
    <property type="term" value="F:thiamine pyrophosphate binding"/>
    <property type="evidence" value="ECO:0007669"/>
    <property type="project" value="InterPro"/>
</dbReference>
<dbReference type="GO" id="GO:0005948">
    <property type="term" value="C:acetolactate synthase complex"/>
    <property type="evidence" value="ECO:0007669"/>
    <property type="project" value="TreeGrafter"/>
</dbReference>
<comment type="similarity">
    <text evidence="1 3">Belongs to the TPP enzyme family.</text>
</comment>
<feature type="domain" description="Thiamine pyrophosphate enzyme TPP-binding" evidence="5">
    <location>
        <begin position="412"/>
        <end position="563"/>
    </location>
</feature>
<dbReference type="GO" id="GO:0019310">
    <property type="term" value="P:inositol catabolic process"/>
    <property type="evidence" value="ECO:0007669"/>
    <property type="project" value="InterPro"/>
</dbReference>
<dbReference type="InterPro" id="IPR029035">
    <property type="entry name" value="DHS-like_NAD/FAD-binding_dom"/>
</dbReference>
<dbReference type="InterPro" id="IPR045229">
    <property type="entry name" value="TPP_enz"/>
</dbReference>
<evidence type="ECO:0000256" key="1">
    <source>
        <dbReference type="ARBA" id="ARBA00007812"/>
    </source>
</evidence>
<keyword evidence="2 3" id="KW-0786">Thiamine pyrophosphate</keyword>
<evidence type="ECO:0000259" key="5">
    <source>
        <dbReference type="Pfam" id="PF02775"/>
    </source>
</evidence>
<evidence type="ECO:0000259" key="6">
    <source>
        <dbReference type="Pfam" id="PF02776"/>
    </source>
</evidence>
<dbReference type="PROSITE" id="PS00187">
    <property type="entry name" value="TPP_ENZYMES"/>
    <property type="match status" value="1"/>
</dbReference>
<dbReference type="SUPFAM" id="SSF52518">
    <property type="entry name" value="Thiamin diphosphate-binding fold (THDP-binding)"/>
    <property type="match status" value="2"/>
</dbReference>
<dbReference type="GO" id="GO:0009099">
    <property type="term" value="P:L-valine biosynthetic process"/>
    <property type="evidence" value="ECO:0007669"/>
    <property type="project" value="TreeGrafter"/>
</dbReference>
<dbReference type="InterPro" id="IPR029061">
    <property type="entry name" value="THDP-binding"/>
</dbReference>
<dbReference type="InterPro" id="IPR030817">
    <property type="entry name" value="Myo_inos_IolD"/>
</dbReference>
<gene>
    <name evidence="7" type="primary">iolD</name>
    <name evidence="7" type="ORF">GR183_04750</name>
</gene>
<evidence type="ECO:0000313" key="8">
    <source>
        <dbReference type="Proteomes" id="UP000433101"/>
    </source>
</evidence>
<dbReference type="RefSeq" id="WP_160774453.1">
    <property type="nucleotide sequence ID" value="NZ_WUMV01000002.1"/>
</dbReference>
<dbReference type="AlphaFoldDB" id="A0A7X3S6T8"/>
<dbReference type="Gene3D" id="3.40.50.1220">
    <property type="entry name" value="TPP-binding domain"/>
    <property type="match status" value="1"/>
</dbReference>
<name>A0A7X3S6T8_9HYPH</name>
<dbReference type="InterPro" id="IPR011766">
    <property type="entry name" value="TPP_enzyme_TPP-bd"/>
</dbReference>
<dbReference type="InterPro" id="IPR012000">
    <property type="entry name" value="Thiamin_PyroP_enz_cen_dom"/>
</dbReference>
<protein>
    <submittedName>
        <fullName evidence="7">3D-(3,5/4)-trihydroxycyclohexane-1,2-dione acylhydrolase (Decyclizing)</fullName>
        <ecNumber evidence="7">3.7.1.22</ecNumber>
    </submittedName>
</protein>
<reference evidence="7 8" key="1">
    <citation type="submission" date="2019-12" db="EMBL/GenBank/DDBJ databases">
        <authorList>
            <person name="Li M."/>
        </authorList>
    </citation>
    <scope>NUCLEOTIDE SEQUENCE [LARGE SCALE GENOMIC DNA]</scope>
    <source>
        <strain evidence="7 8">GBMRC 2046</strain>
    </source>
</reference>
<comment type="caution">
    <text evidence="7">The sequence shown here is derived from an EMBL/GenBank/DDBJ whole genome shotgun (WGS) entry which is preliminary data.</text>
</comment>
<evidence type="ECO:0000256" key="2">
    <source>
        <dbReference type="ARBA" id="ARBA00023052"/>
    </source>
</evidence>
<dbReference type="GO" id="GO:0050660">
    <property type="term" value="F:flavin adenine dinucleotide binding"/>
    <property type="evidence" value="ECO:0007669"/>
    <property type="project" value="TreeGrafter"/>
</dbReference>
<evidence type="ECO:0000313" key="7">
    <source>
        <dbReference type="EMBL" id="MXN64202.1"/>
    </source>
</evidence>
<dbReference type="Pfam" id="PF02775">
    <property type="entry name" value="TPP_enzyme_C"/>
    <property type="match status" value="1"/>
</dbReference>
<dbReference type="Proteomes" id="UP000433101">
    <property type="component" value="Unassembled WGS sequence"/>
</dbReference>
<accession>A0A7X3S6T8</accession>
<evidence type="ECO:0000259" key="4">
    <source>
        <dbReference type="Pfam" id="PF00205"/>
    </source>
</evidence>
<feature type="domain" description="Thiamine pyrophosphate enzyme central" evidence="4">
    <location>
        <begin position="217"/>
        <end position="350"/>
    </location>
</feature>
<sequence>MSKTIRLTAAQALVKWLSVQMNEDGARFIEGVWAIFGHGNVAGLGEALHGIGDALPTWRGQNEQTMAHAAIAFAKASKRRRAMAVTSSIGPGATNMVTAAALAHANRLPVLLIPGDVFANRAPDPVLQQIEDFDDGTVSVNDCFRPVSRYFDRISRPEQLLSALPRALQTMTDPAKCGPVTLAFCQDVQAEAYDYPESFFEPTIWRVRRPEPDKAELDAVVAALKAAERPVIVAGGGVIYSSAEQTLLDFAKKHNIPLTETQAGKGAVDWEEGVNLGSAGVTGGEAANVALAQADLILGVGTRFQDFTTGSWTVFANPGRKLVSINVTGYDAAKHGALPLVADAKVALERIEAMLGDKSWPERDADARAAWYETTDAVMAAPNRQGLPSDAQVIGAVQRQATPDTVAMCAAGTMPGALHTLWRSSQGGYHMEYGYSCMGYEIAGAMGIKLARPEAEVVCFVGDGSYMMANSELATAVMRRVPFTIVLTDNRGYGCINRLQMATGGAEFNNLYASANVEVQPDINFVAHAAAMGAHAVKAADIADLEVKIGEARGRDIPSVIVIDTDPYPGTGAGGHWWDVAVPEVSDRAEVREARANYVKHTALQRVD</sequence>
<dbReference type="EC" id="3.7.1.22" evidence="7"/>
<feature type="domain" description="Thiamine pyrophosphate enzyme N-terminal TPP-binding" evidence="6">
    <location>
        <begin position="60"/>
        <end position="129"/>
    </location>
</feature>
<dbReference type="PANTHER" id="PTHR18968">
    <property type="entry name" value="THIAMINE PYROPHOSPHATE ENZYMES"/>
    <property type="match status" value="1"/>
</dbReference>
<dbReference type="Pfam" id="PF00205">
    <property type="entry name" value="TPP_enzyme_M"/>
    <property type="match status" value="1"/>
</dbReference>
<dbReference type="NCBIfam" id="TIGR04377">
    <property type="entry name" value="myo_inos_iolD"/>
    <property type="match status" value="1"/>
</dbReference>
<dbReference type="GO" id="GO:0003984">
    <property type="term" value="F:acetolactate synthase activity"/>
    <property type="evidence" value="ECO:0007669"/>
    <property type="project" value="TreeGrafter"/>
</dbReference>
<dbReference type="PANTHER" id="PTHR18968:SF9">
    <property type="entry name" value="3D-(3,5_4)-TRIHYDROXYCYCLOHEXANE-1,2-DIONE HYDROLASE"/>
    <property type="match status" value="1"/>
</dbReference>
<dbReference type="Pfam" id="PF02776">
    <property type="entry name" value="TPP_enzyme_N"/>
    <property type="match status" value="1"/>
</dbReference>
<dbReference type="InterPro" id="IPR000399">
    <property type="entry name" value="TPP-bd_CS"/>
</dbReference>
<organism evidence="7 8">
    <name type="scientific">Stappia sediminis</name>
    <dbReference type="NCBI Taxonomy" id="2692190"/>
    <lineage>
        <taxon>Bacteria</taxon>
        <taxon>Pseudomonadati</taxon>
        <taxon>Pseudomonadota</taxon>
        <taxon>Alphaproteobacteria</taxon>
        <taxon>Hyphomicrobiales</taxon>
        <taxon>Stappiaceae</taxon>
        <taxon>Stappia</taxon>
    </lineage>
</organism>
<proteinExistence type="inferred from homology"/>
<dbReference type="SUPFAM" id="SSF52467">
    <property type="entry name" value="DHS-like NAD/FAD-binding domain"/>
    <property type="match status" value="1"/>
</dbReference>
<dbReference type="GO" id="GO:0102481">
    <property type="term" value="F:3D-(3,5/4)-trihydroxycyclohexane-1,2-dione hydrolase activity"/>
    <property type="evidence" value="ECO:0007669"/>
    <property type="project" value="UniProtKB-EC"/>
</dbReference>
<keyword evidence="7" id="KW-0378">Hydrolase</keyword>
<dbReference type="EMBL" id="WUMV01000002">
    <property type="protein sequence ID" value="MXN64202.1"/>
    <property type="molecule type" value="Genomic_DNA"/>
</dbReference>
<evidence type="ECO:0000256" key="3">
    <source>
        <dbReference type="RuleBase" id="RU362132"/>
    </source>
</evidence>